<evidence type="ECO:0000313" key="1">
    <source>
        <dbReference type="EMBL" id="KXS31626.1"/>
    </source>
</evidence>
<dbReference type="AlphaFoldDB" id="A0A139BRJ9"/>
<accession>A0A139BRJ9</accession>
<feature type="non-terminal residue" evidence="1">
    <location>
        <position position="57"/>
    </location>
</feature>
<gene>
    <name evidence="1" type="ORF">AWT59_2227</name>
</gene>
<dbReference type="Proteomes" id="UP000070578">
    <property type="component" value="Unassembled WGS sequence"/>
</dbReference>
<protein>
    <submittedName>
        <fullName evidence="1">Uncharacterized protein</fullName>
    </submittedName>
</protein>
<evidence type="ECO:0000313" key="2">
    <source>
        <dbReference type="Proteomes" id="UP000070578"/>
    </source>
</evidence>
<organism evidence="1 2">
    <name type="scientific">Candidatus Gallionella acididurans</name>
    <dbReference type="NCBI Taxonomy" id="1796491"/>
    <lineage>
        <taxon>Bacteria</taxon>
        <taxon>Pseudomonadati</taxon>
        <taxon>Pseudomonadota</taxon>
        <taxon>Betaproteobacteria</taxon>
        <taxon>Nitrosomonadales</taxon>
        <taxon>Gallionellaceae</taxon>
        <taxon>Gallionella</taxon>
    </lineage>
</organism>
<comment type="caution">
    <text evidence="1">The sequence shown here is derived from an EMBL/GenBank/DDBJ whole genome shotgun (WGS) entry which is preliminary data.</text>
</comment>
<reference evidence="1 2" key="1">
    <citation type="submission" date="2016-02" db="EMBL/GenBank/DDBJ databases">
        <authorList>
            <person name="Wen L."/>
            <person name="He K."/>
            <person name="Yang H."/>
        </authorList>
    </citation>
    <scope>NUCLEOTIDE SEQUENCE [LARGE SCALE GENOMIC DNA]</scope>
    <source>
        <strain evidence="1">ShG14-8</strain>
    </source>
</reference>
<sequence length="57" mass="6444">MSVSDKVQEPKVSEFKCEHCGERIPKNEGFVTGRMVIASGVGRVTFYHKNREECLEA</sequence>
<name>A0A139BRJ9_9PROT</name>
<dbReference type="EMBL" id="LSLI01000064">
    <property type="protein sequence ID" value="KXS31626.1"/>
    <property type="molecule type" value="Genomic_DNA"/>
</dbReference>
<proteinExistence type="predicted"/>
<reference evidence="1 2" key="2">
    <citation type="submission" date="2016-03" db="EMBL/GenBank/DDBJ databases">
        <title>New uncultured bacterium of the family Gallionellaceae from acid mine drainage: description and reconstruction of genome based on metagenomic analysis of microbial community.</title>
        <authorList>
            <person name="Kadnikov V."/>
            <person name="Ivasenko D."/>
            <person name="Beletsky A."/>
            <person name="Mardanov A."/>
            <person name="Danilova E."/>
            <person name="Pimenov N."/>
            <person name="Karnachuk O."/>
            <person name="Ravin N."/>
        </authorList>
    </citation>
    <scope>NUCLEOTIDE SEQUENCE [LARGE SCALE GENOMIC DNA]</scope>
    <source>
        <strain evidence="1">ShG14-8</strain>
    </source>
</reference>